<evidence type="ECO:0000313" key="1">
    <source>
        <dbReference type="EMBL" id="CCF83650.1"/>
    </source>
</evidence>
<comment type="caution">
    <text evidence="1">The sequence shown here is derived from an EMBL/GenBank/DDBJ whole genome shotgun (WGS) entry which is preliminary data.</text>
</comment>
<gene>
    <name evidence="1" type="ORF">NITHO_2520025</name>
</gene>
<dbReference type="RefSeq" id="WP_008477122.1">
    <property type="nucleotide sequence ID" value="NZ_CAGS01000171.1"/>
</dbReference>
<accession>I4EG38</accession>
<dbReference type="Proteomes" id="UP000004221">
    <property type="component" value="Unassembled WGS sequence"/>
</dbReference>
<dbReference type="AlphaFoldDB" id="I4EG38"/>
<dbReference type="EMBL" id="CAGS01000171">
    <property type="protein sequence ID" value="CCF83650.1"/>
    <property type="molecule type" value="Genomic_DNA"/>
</dbReference>
<evidence type="ECO:0000313" key="2">
    <source>
        <dbReference type="Proteomes" id="UP000004221"/>
    </source>
</evidence>
<proteinExistence type="predicted"/>
<organism evidence="1 2">
    <name type="scientific">Nitrolancea hollandica Lb</name>
    <dbReference type="NCBI Taxonomy" id="1129897"/>
    <lineage>
        <taxon>Bacteria</taxon>
        <taxon>Pseudomonadati</taxon>
        <taxon>Thermomicrobiota</taxon>
        <taxon>Thermomicrobia</taxon>
        <taxon>Sphaerobacterales</taxon>
        <taxon>Sphaerobacterineae</taxon>
        <taxon>Sphaerobacteraceae</taxon>
        <taxon>Nitrolancea</taxon>
    </lineage>
</organism>
<keyword evidence="2" id="KW-1185">Reference proteome</keyword>
<protein>
    <submittedName>
        <fullName evidence="1">Uncharacterized protein</fullName>
    </submittedName>
</protein>
<sequence length="45" mass="5500">MEFYAGMTPAIFYALSLPEYRLLRAHIQTRRQEEHDAWERFNGQR</sequence>
<name>I4EG38_9BACT</name>
<reference evidence="1 2" key="1">
    <citation type="journal article" date="2012" name="ISME J.">
        <title>Nitrification expanded: discovery, physiology and genomics of a nitrite-oxidizing bacterium from the phylum Chloroflexi.</title>
        <authorList>
            <person name="Sorokin D.Y."/>
            <person name="Lucker S."/>
            <person name="Vejmelkova D."/>
            <person name="Kostrikina N.A."/>
            <person name="Kleerebezem R."/>
            <person name="Rijpstra W.I."/>
            <person name="Damste J.S."/>
            <person name="Le Paslier D."/>
            <person name="Muyzer G."/>
            <person name="Wagner M."/>
            <person name="van Loosdrecht M.C."/>
            <person name="Daims H."/>
        </authorList>
    </citation>
    <scope>NUCLEOTIDE SEQUENCE [LARGE SCALE GENOMIC DNA]</scope>
    <source>
        <strain evidence="2">none</strain>
    </source>
</reference>